<evidence type="ECO:0000313" key="3">
    <source>
        <dbReference type="Proteomes" id="UP000835052"/>
    </source>
</evidence>
<gene>
    <name evidence="2" type="ORF">CAUJ_LOCUS2501</name>
</gene>
<dbReference type="OrthoDB" id="5859769at2759"/>
<evidence type="ECO:0000313" key="2">
    <source>
        <dbReference type="EMBL" id="CAD6186582.1"/>
    </source>
</evidence>
<proteinExistence type="predicted"/>
<sequence length="156" mass="17523">MHKQLLKALTFQACLPCFYSLAVVTYSSEQLGIFYHPSFGYATFSFLVCVPVVLWRRCLLPCRWVAAVTFVVIMSRRHSARLMPLINVVGVFKVAGKAWTCFIANFPHYSQFPTGRVQTSKKGEKLTNKPVIAGVQNMLTIGIYLLLLADVFFPGP</sequence>
<accession>A0A8S1GUW3</accession>
<protein>
    <submittedName>
        <fullName evidence="2">Uncharacterized protein</fullName>
    </submittedName>
</protein>
<keyword evidence="1" id="KW-0472">Membrane</keyword>
<evidence type="ECO:0000256" key="1">
    <source>
        <dbReference type="SAM" id="Phobius"/>
    </source>
</evidence>
<keyword evidence="3" id="KW-1185">Reference proteome</keyword>
<comment type="caution">
    <text evidence="2">The sequence shown here is derived from an EMBL/GenBank/DDBJ whole genome shotgun (WGS) entry which is preliminary data.</text>
</comment>
<feature type="transmembrane region" description="Helical" evidence="1">
    <location>
        <begin position="38"/>
        <end position="55"/>
    </location>
</feature>
<reference evidence="2" key="1">
    <citation type="submission" date="2020-10" db="EMBL/GenBank/DDBJ databases">
        <authorList>
            <person name="Kikuchi T."/>
        </authorList>
    </citation>
    <scope>NUCLEOTIDE SEQUENCE</scope>
    <source>
        <strain evidence="2">NKZ352</strain>
    </source>
</reference>
<feature type="transmembrane region" description="Helical" evidence="1">
    <location>
        <begin position="131"/>
        <end position="153"/>
    </location>
</feature>
<dbReference type="EMBL" id="CAJGYM010000005">
    <property type="protein sequence ID" value="CAD6186582.1"/>
    <property type="molecule type" value="Genomic_DNA"/>
</dbReference>
<name>A0A8S1GUW3_9PELO</name>
<keyword evidence="1" id="KW-1133">Transmembrane helix</keyword>
<dbReference type="AlphaFoldDB" id="A0A8S1GUW3"/>
<dbReference type="InterPro" id="IPR019421">
    <property type="entry name" value="7TM_GPCR_serpentine_rcpt_Srd"/>
</dbReference>
<keyword evidence="1" id="KW-0812">Transmembrane</keyword>
<organism evidence="2 3">
    <name type="scientific">Caenorhabditis auriculariae</name>
    <dbReference type="NCBI Taxonomy" id="2777116"/>
    <lineage>
        <taxon>Eukaryota</taxon>
        <taxon>Metazoa</taxon>
        <taxon>Ecdysozoa</taxon>
        <taxon>Nematoda</taxon>
        <taxon>Chromadorea</taxon>
        <taxon>Rhabditida</taxon>
        <taxon>Rhabditina</taxon>
        <taxon>Rhabditomorpha</taxon>
        <taxon>Rhabditoidea</taxon>
        <taxon>Rhabditidae</taxon>
        <taxon>Peloderinae</taxon>
        <taxon>Caenorhabditis</taxon>
    </lineage>
</organism>
<dbReference type="Proteomes" id="UP000835052">
    <property type="component" value="Unassembled WGS sequence"/>
</dbReference>
<dbReference type="Pfam" id="PF10317">
    <property type="entry name" value="7TM_GPCR_Srd"/>
    <property type="match status" value="1"/>
</dbReference>